<dbReference type="InterPro" id="IPR032260">
    <property type="entry name" value="DUF5060"/>
</dbReference>
<dbReference type="EMBL" id="RBCJ01000005">
    <property type="protein sequence ID" value="RKN77866.1"/>
    <property type="molecule type" value="Genomic_DNA"/>
</dbReference>
<dbReference type="PANTHER" id="PTHR37836">
    <property type="entry name" value="LMO1036 PROTEIN"/>
    <property type="match status" value="1"/>
</dbReference>
<dbReference type="AlphaFoldDB" id="A0A3B0C3T1"/>
<evidence type="ECO:0000313" key="2">
    <source>
        <dbReference type="EMBL" id="RKN77866.1"/>
    </source>
</evidence>
<dbReference type="InterPro" id="IPR013783">
    <property type="entry name" value="Ig-like_fold"/>
</dbReference>
<dbReference type="RefSeq" id="WP_120713763.1">
    <property type="nucleotide sequence ID" value="NZ_RBCJ01000005.1"/>
</dbReference>
<sequence>MRYPKWPRIFGLVLVLFFCLNSCSERKTAKNYTIEGNFKKWQPVTITFDGPQVSEKDSINPFLNYSLITRFIHERDTIPVHGFFAADGKAAHTGAASGNKWQVKFSPSDSGTWTFESQMLHGKGIAIKADGTTNTLWKTKGTFEITPVDSLASGFYKTGRLQYTGEHYLREGETGRAFLKNGVGSPENFLAYHEFDGTFDNGGAATPTLNNGLHEYPTHRDDWKEGDPTWGNGKGKAIIGALNYMASKGMNSLYFLVMNEHGDGNDVWPWIAPDEQIQYDVSKLAQWEKVFTHMDGLGIAMNVFTQETENDTILNKGELGLERKLFYKELVARFGHHLGVVWNLGEETNRTSKQLKSYASYIRNLDPYDHPIAVHNHVRVTGKRMEGRPLDPIKETLTPLLGYKDFEIPSLQMFDTTEVHQEVKKWRDLSVKKNRPWVVYLDKIGHWDIGVTTDTAANNNYAQVMRTSLWGTLMAGGAGTSWYFGGLDTPNNDMAAENFRTRDTWWGISSNAKKFFQDHLPFWEMKGHDELLSNPKAYCLAKKDEIYVVYLPKGETTELTIGDGAFTIAFYDPKEGGKLYDKQNDGWKITKPNSVELSSYNGQSNKDWVIVIARK</sequence>
<protein>
    <submittedName>
        <fullName evidence="2">DUF5060 domain-containing protein</fullName>
    </submittedName>
</protein>
<dbReference type="PANTHER" id="PTHR37836:SF2">
    <property type="entry name" value="DUF4038 DOMAIN-CONTAINING PROTEIN"/>
    <property type="match status" value="1"/>
</dbReference>
<keyword evidence="3" id="KW-1185">Reference proteome</keyword>
<feature type="domain" description="DUF5060" evidence="1">
    <location>
        <begin position="38"/>
        <end position="118"/>
    </location>
</feature>
<dbReference type="Gene3D" id="2.60.40.10">
    <property type="entry name" value="Immunoglobulins"/>
    <property type="match status" value="1"/>
</dbReference>
<dbReference type="Gene3D" id="3.20.20.80">
    <property type="entry name" value="Glycosidases"/>
    <property type="match status" value="1"/>
</dbReference>
<proteinExistence type="predicted"/>
<comment type="caution">
    <text evidence="2">The sequence shown here is derived from an EMBL/GenBank/DDBJ whole genome shotgun (WGS) entry which is preliminary data.</text>
</comment>
<name>A0A3B0C3T1_9FLAO</name>
<evidence type="ECO:0000259" key="1">
    <source>
        <dbReference type="Pfam" id="PF16586"/>
    </source>
</evidence>
<organism evidence="2 3">
    <name type="scientific">Ulvibacterium marinum</name>
    <dbReference type="NCBI Taxonomy" id="2419782"/>
    <lineage>
        <taxon>Bacteria</taxon>
        <taxon>Pseudomonadati</taxon>
        <taxon>Bacteroidota</taxon>
        <taxon>Flavobacteriia</taxon>
        <taxon>Flavobacteriales</taxon>
        <taxon>Flavobacteriaceae</taxon>
        <taxon>Ulvibacterium</taxon>
    </lineage>
</organism>
<evidence type="ECO:0000313" key="3">
    <source>
        <dbReference type="Proteomes" id="UP000276603"/>
    </source>
</evidence>
<gene>
    <name evidence="2" type="ORF">D7Z94_21780</name>
</gene>
<dbReference type="Pfam" id="PF16586">
    <property type="entry name" value="DUF5060"/>
    <property type="match status" value="1"/>
</dbReference>
<accession>A0A3B0C3T1</accession>
<dbReference type="Proteomes" id="UP000276603">
    <property type="component" value="Unassembled WGS sequence"/>
</dbReference>
<reference evidence="2 3" key="1">
    <citation type="submission" date="2018-10" db="EMBL/GenBank/DDBJ databases">
        <title>Ulvibacterium marinum gen. nov., sp. nov., a novel marine bacterium of the family Flavobacteriaceae, isolated from a culture of the green alga Ulva prolifera.</title>
        <authorList>
            <person name="Zhang Z."/>
        </authorList>
    </citation>
    <scope>NUCLEOTIDE SEQUENCE [LARGE SCALE GENOMIC DNA]</scope>
    <source>
        <strain evidence="2 3">CCMM003</strain>
    </source>
</reference>
<dbReference type="OrthoDB" id="266054at2"/>